<keyword evidence="1" id="KW-0732">Signal</keyword>
<proteinExistence type="predicted"/>
<feature type="signal peptide" evidence="1">
    <location>
        <begin position="1"/>
        <end position="23"/>
    </location>
</feature>
<evidence type="ECO:0000256" key="1">
    <source>
        <dbReference type="SAM" id="SignalP"/>
    </source>
</evidence>
<keyword evidence="3" id="KW-1185">Reference proteome</keyword>
<dbReference type="Proteomes" id="UP000594621">
    <property type="component" value="Chromosome"/>
</dbReference>
<name>A0A7S9D0X7_9BRAD</name>
<dbReference type="AlphaFoldDB" id="A0A7S9D0X7"/>
<evidence type="ECO:0000313" key="3">
    <source>
        <dbReference type="Proteomes" id="UP000594621"/>
    </source>
</evidence>
<organism evidence="2 3">
    <name type="scientific">Bradyrhizobium commune</name>
    <dbReference type="NCBI Taxonomy" id="83627"/>
    <lineage>
        <taxon>Bacteria</taxon>
        <taxon>Pseudomonadati</taxon>
        <taxon>Pseudomonadota</taxon>
        <taxon>Alphaproteobacteria</taxon>
        <taxon>Hyphomicrobiales</taxon>
        <taxon>Nitrobacteraceae</taxon>
        <taxon>Bradyrhizobium</taxon>
    </lineage>
</organism>
<dbReference type="RefSeq" id="WP_195798703.1">
    <property type="nucleotide sequence ID" value="NZ_CP061379.1"/>
</dbReference>
<reference evidence="2 3" key="1">
    <citation type="submission" date="2020-09" db="EMBL/GenBank/DDBJ databases">
        <title>Complete genomes of bradyrhizobia occurring on native shrubby legumes in Australia.</title>
        <authorList>
            <person name="Lafay B."/>
        </authorList>
    </citation>
    <scope>NUCLEOTIDE SEQUENCE [LARGE SCALE GENOMIC DNA]</scope>
    <source>
        <strain evidence="2 3">BDV5040</strain>
    </source>
</reference>
<accession>A0A7S9D0X7</accession>
<dbReference type="EMBL" id="CP061379">
    <property type="protein sequence ID" value="QPF89162.1"/>
    <property type="molecule type" value="Genomic_DNA"/>
</dbReference>
<sequence length="73" mass="7226">MIKRYLTLTLTAAAILAAPAAFAESGQTKTTAAAKTARQAAARQAFGAMPAGTATNSAAGVVVARPPAQPGAW</sequence>
<protein>
    <submittedName>
        <fullName evidence="2">Uncharacterized protein</fullName>
    </submittedName>
</protein>
<feature type="chain" id="PRO_5032782903" evidence="1">
    <location>
        <begin position="24"/>
        <end position="73"/>
    </location>
</feature>
<evidence type="ECO:0000313" key="2">
    <source>
        <dbReference type="EMBL" id="QPF89162.1"/>
    </source>
</evidence>
<dbReference type="KEGG" id="bcou:IC761_21885"/>
<gene>
    <name evidence="2" type="ORF">IC761_21885</name>
</gene>